<protein>
    <recommendedName>
        <fullName evidence="6">Pentacotripeptide-repeat region of PRORP domain-containing protein</fullName>
    </recommendedName>
</protein>
<feature type="repeat" description="PPR" evidence="3">
    <location>
        <begin position="51"/>
        <end position="85"/>
    </location>
</feature>
<dbReference type="PANTHER" id="PTHR47941">
    <property type="entry name" value="PENTATRICOPEPTIDE REPEAT-CONTAINING PROTEIN 3, MITOCHONDRIAL"/>
    <property type="match status" value="1"/>
</dbReference>
<name>A0A7J7IB92_CAMSI</name>
<evidence type="ECO:0000313" key="5">
    <source>
        <dbReference type="Proteomes" id="UP000593564"/>
    </source>
</evidence>
<dbReference type="InterPro" id="IPR002885">
    <property type="entry name" value="PPR_rpt"/>
</dbReference>
<dbReference type="InterPro" id="IPR011990">
    <property type="entry name" value="TPR-like_helical_dom_sf"/>
</dbReference>
<dbReference type="NCBIfam" id="TIGR00756">
    <property type="entry name" value="PPR"/>
    <property type="match status" value="2"/>
</dbReference>
<dbReference type="Pfam" id="PF12854">
    <property type="entry name" value="PPR_1"/>
    <property type="match status" value="1"/>
</dbReference>
<accession>A0A7J7IB92</accession>
<evidence type="ECO:0000256" key="2">
    <source>
        <dbReference type="ARBA" id="ARBA00022737"/>
    </source>
</evidence>
<proteinExistence type="inferred from homology"/>
<evidence type="ECO:0008006" key="6">
    <source>
        <dbReference type="Google" id="ProtNLM"/>
    </source>
</evidence>
<reference evidence="5" key="1">
    <citation type="journal article" date="2020" name="Nat. Commun.">
        <title>Genome assembly of wild tea tree DASZ reveals pedigree and selection history of tea varieties.</title>
        <authorList>
            <person name="Zhang W."/>
            <person name="Zhang Y."/>
            <person name="Qiu H."/>
            <person name="Guo Y."/>
            <person name="Wan H."/>
            <person name="Zhang X."/>
            <person name="Scossa F."/>
            <person name="Alseekh S."/>
            <person name="Zhang Q."/>
            <person name="Wang P."/>
            <person name="Xu L."/>
            <person name="Schmidt M.H."/>
            <person name="Jia X."/>
            <person name="Li D."/>
            <person name="Zhu A."/>
            <person name="Guo F."/>
            <person name="Chen W."/>
            <person name="Ni D."/>
            <person name="Usadel B."/>
            <person name="Fernie A.R."/>
            <person name="Wen W."/>
        </authorList>
    </citation>
    <scope>NUCLEOTIDE SEQUENCE [LARGE SCALE GENOMIC DNA]</scope>
    <source>
        <strain evidence="5">cv. G240</strain>
    </source>
</reference>
<keyword evidence="5" id="KW-1185">Reference proteome</keyword>
<comment type="similarity">
    <text evidence="1">Belongs to the PPR family. P subfamily.</text>
</comment>
<keyword evidence="2" id="KW-0677">Repeat</keyword>
<organism evidence="4 5">
    <name type="scientific">Camellia sinensis</name>
    <name type="common">Tea plant</name>
    <name type="synonym">Thea sinensis</name>
    <dbReference type="NCBI Taxonomy" id="4442"/>
    <lineage>
        <taxon>Eukaryota</taxon>
        <taxon>Viridiplantae</taxon>
        <taxon>Streptophyta</taxon>
        <taxon>Embryophyta</taxon>
        <taxon>Tracheophyta</taxon>
        <taxon>Spermatophyta</taxon>
        <taxon>Magnoliopsida</taxon>
        <taxon>eudicotyledons</taxon>
        <taxon>Gunneridae</taxon>
        <taxon>Pentapetalae</taxon>
        <taxon>asterids</taxon>
        <taxon>Ericales</taxon>
        <taxon>Theaceae</taxon>
        <taxon>Camellia</taxon>
    </lineage>
</organism>
<sequence length="111" mass="13014">MLRDMDRHNVFPDVLTFNTLINAFCREGMAKDTGSVLEFMVQEELERINPHIAMHNVLIHRFCKDGKIEMENNLFGELSAKGLRPDILTYNICWWVDFASKDYWVKQNSCS</sequence>
<feature type="repeat" description="PPR" evidence="3">
    <location>
        <begin position="13"/>
        <end position="47"/>
    </location>
</feature>
<comment type="caution">
    <text evidence="4">The sequence shown here is derived from an EMBL/GenBank/DDBJ whole genome shotgun (WGS) entry which is preliminary data.</text>
</comment>
<dbReference type="Gene3D" id="1.25.40.10">
    <property type="entry name" value="Tetratricopeptide repeat domain"/>
    <property type="match status" value="1"/>
</dbReference>
<reference evidence="4 5" key="2">
    <citation type="submission" date="2020-07" db="EMBL/GenBank/DDBJ databases">
        <title>Genome assembly of wild tea tree DASZ reveals pedigree and selection history of tea varieties.</title>
        <authorList>
            <person name="Zhang W."/>
        </authorList>
    </citation>
    <scope>NUCLEOTIDE SEQUENCE [LARGE SCALE GENOMIC DNA]</scope>
    <source>
        <strain evidence="5">cv. G240</strain>
        <tissue evidence="4">Leaf</tissue>
    </source>
</reference>
<evidence type="ECO:0000256" key="1">
    <source>
        <dbReference type="ARBA" id="ARBA00007626"/>
    </source>
</evidence>
<dbReference type="Pfam" id="PF13041">
    <property type="entry name" value="PPR_2"/>
    <property type="match status" value="1"/>
</dbReference>
<dbReference type="AlphaFoldDB" id="A0A7J7IB92"/>
<dbReference type="PROSITE" id="PS51375">
    <property type="entry name" value="PPR"/>
    <property type="match status" value="2"/>
</dbReference>
<evidence type="ECO:0000256" key="3">
    <source>
        <dbReference type="PROSITE-ProRule" id="PRU00708"/>
    </source>
</evidence>
<dbReference type="EMBL" id="JACBKZ010000001">
    <property type="protein sequence ID" value="KAF5962189.1"/>
    <property type="molecule type" value="Genomic_DNA"/>
</dbReference>
<dbReference type="Proteomes" id="UP000593564">
    <property type="component" value="Unassembled WGS sequence"/>
</dbReference>
<evidence type="ECO:0000313" key="4">
    <source>
        <dbReference type="EMBL" id="KAF5962189.1"/>
    </source>
</evidence>
<gene>
    <name evidence="4" type="ORF">HYC85_003398</name>
</gene>